<dbReference type="EMBL" id="CP036298">
    <property type="protein sequence ID" value="QDV24513.1"/>
    <property type="molecule type" value="Genomic_DNA"/>
</dbReference>
<gene>
    <name evidence="1" type="ORF">Q31a_28310</name>
</gene>
<proteinExistence type="predicted"/>
<evidence type="ECO:0000313" key="1">
    <source>
        <dbReference type="EMBL" id="QDV24513.1"/>
    </source>
</evidence>
<reference evidence="1 2" key="1">
    <citation type="submission" date="2019-02" db="EMBL/GenBank/DDBJ databases">
        <title>Deep-cultivation of Planctomycetes and their phenomic and genomic characterization uncovers novel biology.</title>
        <authorList>
            <person name="Wiegand S."/>
            <person name="Jogler M."/>
            <person name="Boedeker C."/>
            <person name="Pinto D."/>
            <person name="Vollmers J."/>
            <person name="Rivas-Marin E."/>
            <person name="Kohn T."/>
            <person name="Peeters S.H."/>
            <person name="Heuer A."/>
            <person name="Rast P."/>
            <person name="Oberbeckmann S."/>
            <person name="Bunk B."/>
            <person name="Jeske O."/>
            <person name="Meyerdierks A."/>
            <person name="Storesund J.E."/>
            <person name="Kallscheuer N."/>
            <person name="Luecker S."/>
            <person name="Lage O.M."/>
            <person name="Pohl T."/>
            <person name="Merkel B.J."/>
            <person name="Hornburger P."/>
            <person name="Mueller R.-W."/>
            <person name="Bruemmer F."/>
            <person name="Labrenz M."/>
            <person name="Spormann A.M."/>
            <person name="Op den Camp H."/>
            <person name="Overmann J."/>
            <person name="Amann R."/>
            <person name="Jetten M.S.M."/>
            <person name="Mascher T."/>
            <person name="Medema M.H."/>
            <person name="Devos D.P."/>
            <person name="Kaster A.-K."/>
            <person name="Ovreas L."/>
            <person name="Rohde M."/>
            <person name="Galperin M.Y."/>
            <person name="Jogler C."/>
        </authorList>
    </citation>
    <scope>NUCLEOTIDE SEQUENCE [LARGE SCALE GENOMIC DNA]</scope>
    <source>
        <strain evidence="1 2">Q31a</strain>
    </source>
</reference>
<protein>
    <submittedName>
        <fullName evidence="1">Uncharacterized protein</fullName>
    </submittedName>
</protein>
<accession>A0A518G7F2</accession>
<keyword evidence="2" id="KW-1185">Reference proteome</keyword>
<organism evidence="1 2">
    <name type="scientific">Aureliella helgolandensis</name>
    <dbReference type="NCBI Taxonomy" id="2527968"/>
    <lineage>
        <taxon>Bacteria</taxon>
        <taxon>Pseudomonadati</taxon>
        <taxon>Planctomycetota</taxon>
        <taxon>Planctomycetia</taxon>
        <taxon>Pirellulales</taxon>
        <taxon>Pirellulaceae</taxon>
        <taxon>Aureliella</taxon>
    </lineage>
</organism>
<evidence type="ECO:0000313" key="2">
    <source>
        <dbReference type="Proteomes" id="UP000318017"/>
    </source>
</evidence>
<dbReference type="KEGG" id="ahel:Q31a_28310"/>
<dbReference type="Proteomes" id="UP000318017">
    <property type="component" value="Chromosome"/>
</dbReference>
<name>A0A518G7F2_9BACT</name>
<sequence length="75" mass="8320">MRSGVTDTIPHIAFIGITGITLEANPVPRRVFAEYVKVERRCRRPSAMVPCTRRSILVFGGAPLRAGLDLRQLQS</sequence>
<dbReference type="AlphaFoldDB" id="A0A518G7F2"/>